<keyword evidence="3" id="KW-1185">Reference proteome</keyword>
<sequence>MENKGHVVIRPPLFKGQNYDYWKQRMIEFFDACHIDMWDVVKNKMETTSSTFITSKDLKKHRMEELLGTLKVHEIELKEDEGQIKGKSIDLKAQKTQKGSSSKAFKA</sequence>
<dbReference type="AlphaFoldDB" id="A0A371EFF3"/>
<gene>
    <name evidence="2" type="ORF">CR513_56619</name>
</gene>
<name>A0A371EFF3_MUCPR</name>
<dbReference type="Proteomes" id="UP000257109">
    <property type="component" value="Unassembled WGS sequence"/>
</dbReference>
<dbReference type="EMBL" id="QJKJ01014226">
    <property type="protein sequence ID" value="RDX64780.1"/>
    <property type="molecule type" value="Genomic_DNA"/>
</dbReference>
<reference evidence="2" key="1">
    <citation type="submission" date="2018-05" db="EMBL/GenBank/DDBJ databases">
        <title>Draft genome of Mucuna pruriens seed.</title>
        <authorList>
            <person name="Nnadi N.E."/>
            <person name="Vos R."/>
            <person name="Hasami M.H."/>
            <person name="Devisetty U.K."/>
            <person name="Aguiy J.C."/>
        </authorList>
    </citation>
    <scope>NUCLEOTIDE SEQUENCE [LARGE SCALE GENOMIC DNA]</scope>
    <source>
        <strain evidence="2">JCA_2017</strain>
    </source>
</reference>
<feature type="region of interest" description="Disordered" evidence="1">
    <location>
        <begin position="86"/>
        <end position="107"/>
    </location>
</feature>
<evidence type="ECO:0008006" key="4">
    <source>
        <dbReference type="Google" id="ProtNLM"/>
    </source>
</evidence>
<evidence type="ECO:0000313" key="2">
    <source>
        <dbReference type="EMBL" id="RDX64780.1"/>
    </source>
</evidence>
<evidence type="ECO:0000256" key="1">
    <source>
        <dbReference type="SAM" id="MobiDB-lite"/>
    </source>
</evidence>
<dbReference type="OrthoDB" id="985731at2759"/>
<feature type="non-terminal residue" evidence="2">
    <location>
        <position position="1"/>
    </location>
</feature>
<evidence type="ECO:0000313" key="3">
    <source>
        <dbReference type="Proteomes" id="UP000257109"/>
    </source>
</evidence>
<organism evidence="2 3">
    <name type="scientific">Mucuna pruriens</name>
    <name type="common">Velvet bean</name>
    <name type="synonym">Dolichos pruriens</name>
    <dbReference type="NCBI Taxonomy" id="157652"/>
    <lineage>
        <taxon>Eukaryota</taxon>
        <taxon>Viridiplantae</taxon>
        <taxon>Streptophyta</taxon>
        <taxon>Embryophyta</taxon>
        <taxon>Tracheophyta</taxon>
        <taxon>Spermatophyta</taxon>
        <taxon>Magnoliopsida</taxon>
        <taxon>eudicotyledons</taxon>
        <taxon>Gunneridae</taxon>
        <taxon>Pentapetalae</taxon>
        <taxon>rosids</taxon>
        <taxon>fabids</taxon>
        <taxon>Fabales</taxon>
        <taxon>Fabaceae</taxon>
        <taxon>Papilionoideae</taxon>
        <taxon>50 kb inversion clade</taxon>
        <taxon>NPAAA clade</taxon>
        <taxon>indigoferoid/millettioid clade</taxon>
        <taxon>Phaseoleae</taxon>
        <taxon>Mucuna</taxon>
    </lineage>
</organism>
<comment type="caution">
    <text evidence="2">The sequence shown here is derived from an EMBL/GenBank/DDBJ whole genome shotgun (WGS) entry which is preliminary data.</text>
</comment>
<proteinExistence type="predicted"/>
<accession>A0A371EFF3</accession>
<protein>
    <recommendedName>
        <fullName evidence="4">DUF4219 domain-containing protein</fullName>
    </recommendedName>
</protein>
<feature type="compositionally biased region" description="Polar residues" evidence="1">
    <location>
        <begin position="94"/>
        <end position="107"/>
    </location>
</feature>